<proteinExistence type="predicted"/>
<dbReference type="EMBL" id="NMVO01000014">
    <property type="protein sequence ID" value="OYO12861.1"/>
    <property type="molecule type" value="Genomic_DNA"/>
</dbReference>
<dbReference type="CDD" id="cd03443">
    <property type="entry name" value="PaaI_thioesterase"/>
    <property type="match status" value="1"/>
</dbReference>
<gene>
    <name evidence="1" type="ORF">CGZ94_13295</name>
</gene>
<dbReference type="RefSeq" id="WP_094405910.1">
    <property type="nucleotide sequence ID" value="NZ_NMVO01000014.1"/>
</dbReference>
<protein>
    <submittedName>
        <fullName evidence="1">Thioesterase</fullName>
    </submittedName>
</protein>
<dbReference type="OrthoDB" id="793353at2"/>
<dbReference type="InterPro" id="IPR029069">
    <property type="entry name" value="HotDog_dom_sf"/>
</dbReference>
<dbReference type="Proteomes" id="UP000215896">
    <property type="component" value="Unassembled WGS sequence"/>
</dbReference>
<dbReference type="AlphaFoldDB" id="A0A255GBA5"/>
<name>A0A255GBA5_9ACTN</name>
<dbReference type="InterPro" id="IPR027961">
    <property type="entry name" value="DUF4442"/>
</dbReference>
<organism evidence="1 2">
    <name type="scientific">Enemella evansiae</name>
    <dbReference type="NCBI Taxonomy" id="2016499"/>
    <lineage>
        <taxon>Bacteria</taxon>
        <taxon>Bacillati</taxon>
        <taxon>Actinomycetota</taxon>
        <taxon>Actinomycetes</taxon>
        <taxon>Propionibacteriales</taxon>
        <taxon>Propionibacteriaceae</taxon>
        <taxon>Enemella</taxon>
    </lineage>
</organism>
<accession>A0A255GBA5</accession>
<sequence>MAQQTFDLYQRVSQWPAGKRIFSVLFAFKAPYFATVMPQVREVRENYAELTIRNRWRVHNHIGTLHAIAACNGLEAAMGLLAEATCPAELRWLPRGLNVSYLQKATTDLTCIAETDPEQWANTPGDVEVRVKAVRTDGVVAVEGIIPVYVSAKKKRTASVG</sequence>
<dbReference type="Pfam" id="PF14539">
    <property type="entry name" value="DUF4442"/>
    <property type="match status" value="1"/>
</dbReference>
<dbReference type="SUPFAM" id="SSF54637">
    <property type="entry name" value="Thioesterase/thiol ester dehydrase-isomerase"/>
    <property type="match status" value="1"/>
</dbReference>
<evidence type="ECO:0000313" key="2">
    <source>
        <dbReference type="Proteomes" id="UP000215896"/>
    </source>
</evidence>
<comment type="caution">
    <text evidence="1">The sequence shown here is derived from an EMBL/GenBank/DDBJ whole genome shotgun (WGS) entry which is preliminary data.</text>
</comment>
<dbReference type="Gene3D" id="3.10.129.10">
    <property type="entry name" value="Hotdog Thioesterase"/>
    <property type="match status" value="1"/>
</dbReference>
<reference evidence="1 2" key="1">
    <citation type="submission" date="2017-07" db="EMBL/GenBank/DDBJ databases">
        <title>Draft whole genome sequences of clinical Proprionibacteriaceae strains.</title>
        <authorList>
            <person name="Bernier A.-M."/>
            <person name="Bernard K."/>
            <person name="Domingo M.-C."/>
        </authorList>
    </citation>
    <scope>NUCLEOTIDE SEQUENCE [LARGE SCALE GENOMIC DNA]</scope>
    <source>
        <strain evidence="1 2">NML 030167</strain>
    </source>
</reference>
<keyword evidence="2" id="KW-1185">Reference proteome</keyword>
<evidence type="ECO:0000313" key="1">
    <source>
        <dbReference type="EMBL" id="OYO12861.1"/>
    </source>
</evidence>